<feature type="transmembrane region" description="Helical" evidence="1">
    <location>
        <begin position="230"/>
        <end position="251"/>
    </location>
</feature>
<feature type="transmembrane region" description="Helical" evidence="1">
    <location>
        <begin position="271"/>
        <end position="291"/>
    </location>
</feature>
<proteinExistence type="predicted"/>
<dbReference type="Pfam" id="PF13231">
    <property type="entry name" value="PMT_2"/>
    <property type="match status" value="1"/>
</dbReference>
<feature type="transmembrane region" description="Helical" evidence="1">
    <location>
        <begin position="321"/>
        <end position="341"/>
    </location>
</feature>
<feature type="transmembrane region" description="Helical" evidence="1">
    <location>
        <begin position="119"/>
        <end position="139"/>
    </location>
</feature>
<dbReference type="InterPro" id="IPR038731">
    <property type="entry name" value="RgtA/B/C-like"/>
</dbReference>
<feature type="domain" description="Glycosyltransferase RgtA/B/C/D-like" evidence="2">
    <location>
        <begin position="99"/>
        <end position="244"/>
    </location>
</feature>
<evidence type="ECO:0000313" key="3">
    <source>
        <dbReference type="EMBL" id="OGG17224.1"/>
    </source>
</evidence>
<evidence type="ECO:0000256" key="1">
    <source>
        <dbReference type="SAM" id="Phobius"/>
    </source>
</evidence>
<sequence length="388" mass="46553">MRHFKKAVLIYFFINLFLYLYMWKYHYLVPFNESNYLYASHHYLLEDRSKGQFNFLRALGQFDAQWYLKIADSGYPKNPTVIVMEDKTVMDGLTYAFFPLYPLILSVLNILFNNIEITAFIFTQVMLIANFISLYYVVNDLYGENIAYKTVFLLFLFPFSIFFRSFFSELVFLPLLIWYSYFLIQRKWFITSVFTGLLIITRSPGLFLIPLTLILLFFDLIKRKLNIIRVIFYLLIISVPFSVWLFFNYYMTGRMLYWLEVRNSWFSSESIINTVSYNLLLLKSFFNLPLLALHGSRIDSLIIIYSFIMLFYGLKFLRKELWWISFLLLTPLLFTDTTSFSRYQTVSFPLFVYLASTLNRRWFAAIASVFYAVLLFASHYFINWYWLG</sequence>
<feature type="transmembrane region" description="Helical" evidence="1">
    <location>
        <begin position="7"/>
        <end position="23"/>
    </location>
</feature>
<name>A0A1F5ZXZ9_9BACT</name>
<dbReference type="EMBL" id="MFJM01000045">
    <property type="protein sequence ID" value="OGG17224.1"/>
    <property type="molecule type" value="Genomic_DNA"/>
</dbReference>
<dbReference type="STRING" id="1798383.A3D78_07070"/>
<feature type="transmembrane region" description="Helical" evidence="1">
    <location>
        <begin position="194"/>
        <end position="218"/>
    </location>
</feature>
<organism evidence="3 4">
    <name type="scientific">Candidatus Gottesmanbacteria bacterium RIFCSPHIGHO2_02_FULL_39_14</name>
    <dbReference type="NCBI Taxonomy" id="1798383"/>
    <lineage>
        <taxon>Bacteria</taxon>
        <taxon>Candidatus Gottesmaniibacteriota</taxon>
    </lineage>
</organism>
<reference evidence="3 4" key="1">
    <citation type="journal article" date="2016" name="Nat. Commun.">
        <title>Thousands of microbial genomes shed light on interconnected biogeochemical processes in an aquifer system.</title>
        <authorList>
            <person name="Anantharaman K."/>
            <person name="Brown C.T."/>
            <person name="Hug L.A."/>
            <person name="Sharon I."/>
            <person name="Castelle C.J."/>
            <person name="Probst A.J."/>
            <person name="Thomas B.C."/>
            <person name="Singh A."/>
            <person name="Wilkins M.J."/>
            <person name="Karaoz U."/>
            <person name="Brodie E.L."/>
            <person name="Williams K.H."/>
            <person name="Hubbard S.S."/>
            <person name="Banfield J.F."/>
        </authorList>
    </citation>
    <scope>NUCLEOTIDE SEQUENCE [LARGE SCALE GENOMIC DNA]</scope>
</reference>
<feature type="transmembrane region" description="Helical" evidence="1">
    <location>
        <begin position="93"/>
        <end position="112"/>
    </location>
</feature>
<keyword evidence="1" id="KW-0812">Transmembrane</keyword>
<protein>
    <recommendedName>
        <fullName evidence="2">Glycosyltransferase RgtA/B/C/D-like domain-containing protein</fullName>
    </recommendedName>
</protein>
<keyword evidence="1" id="KW-0472">Membrane</keyword>
<evidence type="ECO:0000259" key="2">
    <source>
        <dbReference type="Pfam" id="PF13231"/>
    </source>
</evidence>
<gene>
    <name evidence="3" type="ORF">A3D78_07070</name>
</gene>
<dbReference type="AlphaFoldDB" id="A0A1F5ZXZ9"/>
<keyword evidence="1" id="KW-1133">Transmembrane helix</keyword>
<dbReference type="Proteomes" id="UP000176253">
    <property type="component" value="Unassembled WGS sequence"/>
</dbReference>
<feature type="transmembrane region" description="Helical" evidence="1">
    <location>
        <begin position="362"/>
        <end position="382"/>
    </location>
</feature>
<feature type="transmembrane region" description="Helical" evidence="1">
    <location>
        <begin position="170"/>
        <end position="188"/>
    </location>
</feature>
<accession>A0A1F5ZXZ9</accession>
<feature type="transmembrane region" description="Helical" evidence="1">
    <location>
        <begin position="298"/>
        <end position="315"/>
    </location>
</feature>
<comment type="caution">
    <text evidence="3">The sequence shown here is derived from an EMBL/GenBank/DDBJ whole genome shotgun (WGS) entry which is preliminary data.</text>
</comment>
<evidence type="ECO:0000313" key="4">
    <source>
        <dbReference type="Proteomes" id="UP000176253"/>
    </source>
</evidence>